<evidence type="ECO:0000313" key="3">
    <source>
        <dbReference type="EMBL" id="OOY13112.1"/>
    </source>
</evidence>
<dbReference type="InterPro" id="IPR001307">
    <property type="entry name" value="Thiosulphate_STrfase_CS"/>
</dbReference>
<dbReference type="Pfam" id="PF00581">
    <property type="entry name" value="Rhodanese"/>
    <property type="match status" value="1"/>
</dbReference>
<dbReference type="Proteomes" id="UP000242224">
    <property type="component" value="Unassembled WGS sequence"/>
</dbReference>
<sequence length="350" mass="37618">MQLTSLAGVAALDFDTIIDVRSPSEFAEDHIPGAINLPVMDDAERAEVGTIYKQVSPFDARKIGAAIVAANAAKHLRGPLADKEGGWRPLVYCWRGGQRSGSFATILKQIGWRVELVEGGYKAFRALVVEAGNAPMPCPVVVLDGNTGSAKTDILKAAKAQGAQVIDLEGLANHRGSLFGAMAGGQSSQKDFETRLAMEIAALDPSRPVLLEAESSKIGDLQLPKGIWAAIKDAPRIRVKAPLAERAAYLARAYADITADPERLLSVIDQLRPFQPAERIAAWQAQAVAGEYAALAGELMRDHYDPRYEKHRARHVDTERLIEADSLAPEAIVGLAERVISEATTLTPTA</sequence>
<keyword evidence="1" id="KW-0711">Selenium</keyword>
<dbReference type="InterPro" id="IPR017582">
    <property type="entry name" value="SelU"/>
</dbReference>
<dbReference type="EMBL" id="MPZS01000001">
    <property type="protein sequence ID" value="OOY13112.1"/>
    <property type="molecule type" value="Genomic_DNA"/>
</dbReference>
<dbReference type="InterPro" id="IPR001763">
    <property type="entry name" value="Rhodanese-like_dom"/>
</dbReference>
<evidence type="ECO:0000313" key="4">
    <source>
        <dbReference type="Proteomes" id="UP000242224"/>
    </source>
</evidence>
<dbReference type="PANTHER" id="PTHR30401">
    <property type="entry name" value="TRNA 2-SELENOURIDINE SYNTHASE"/>
    <property type="match status" value="1"/>
</dbReference>
<gene>
    <name evidence="3" type="ORF">BMG00_04735</name>
</gene>
<dbReference type="SUPFAM" id="SSF52821">
    <property type="entry name" value="Rhodanese/Cell cycle control phosphatase"/>
    <property type="match status" value="1"/>
</dbReference>
<dbReference type="NCBIfam" id="NF008752">
    <property type="entry name" value="PRK11784.1-4"/>
    <property type="match status" value="1"/>
</dbReference>
<organism evidence="3 4">
    <name type="scientific">Thioclava marina</name>
    <dbReference type="NCBI Taxonomy" id="1915077"/>
    <lineage>
        <taxon>Bacteria</taxon>
        <taxon>Pseudomonadati</taxon>
        <taxon>Pseudomonadota</taxon>
        <taxon>Alphaproteobacteria</taxon>
        <taxon>Rhodobacterales</taxon>
        <taxon>Paracoccaceae</taxon>
        <taxon>Thioclava</taxon>
    </lineage>
</organism>
<comment type="caution">
    <text evidence="3">The sequence shown here is derived from an EMBL/GenBank/DDBJ whole genome shotgun (WGS) entry which is preliminary data.</text>
</comment>
<dbReference type="NCBIfam" id="TIGR03167">
    <property type="entry name" value="tRNA_sel_U_synt"/>
    <property type="match status" value="1"/>
</dbReference>
<dbReference type="InterPro" id="IPR036873">
    <property type="entry name" value="Rhodanese-like_dom_sf"/>
</dbReference>
<protein>
    <submittedName>
        <fullName evidence="3">tRNA 2-selenouridine(34) synthase MnmH</fullName>
    </submittedName>
</protein>
<proteinExistence type="predicted"/>
<dbReference type="PROSITE" id="PS00380">
    <property type="entry name" value="RHODANESE_1"/>
    <property type="match status" value="1"/>
</dbReference>
<dbReference type="RefSeq" id="WP_078573524.1">
    <property type="nucleotide sequence ID" value="NZ_MPZS01000001.1"/>
</dbReference>
<dbReference type="PANTHER" id="PTHR30401:SF0">
    <property type="entry name" value="TRNA 2-SELENOURIDINE SYNTHASE"/>
    <property type="match status" value="1"/>
</dbReference>
<reference evidence="3 4" key="1">
    <citation type="submission" date="2016-11" db="EMBL/GenBank/DDBJ databases">
        <title>A multilocus sequence analysis scheme for characterization of bacteria in the genus Thioclava.</title>
        <authorList>
            <person name="Liu Y."/>
            <person name="Shao Z."/>
        </authorList>
    </citation>
    <scope>NUCLEOTIDE SEQUENCE [LARGE SCALE GENOMIC DNA]</scope>
    <source>
        <strain evidence="3 4">11.10-0-13</strain>
    </source>
</reference>
<dbReference type="InterPro" id="IPR058840">
    <property type="entry name" value="AAA_SelU"/>
</dbReference>
<keyword evidence="4" id="KW-1185">Reference proteome</keyword>
<feature type="domain" description="Rhodanese" evidence="2">
    <location>
        <begin position="11"/>
        <end position="129"/>
    </location>
</feature>
<dbReference type="Gene3D" id="3.40.250.10">
    <property type="entry name" value="Rhodanese-like domain"/>
    <property type="match status" value="1"/>
</dbReference>
<evidence type="ECO:0000256" key="1">
    <source>
        <dbReference type="ARBA" id="ARBA00023266"/>
    </source>
</evidence>
<name>A0ABX3MNZ0_9RHOB</name>
<evidence type="ECO:0000259" key="2">
    <source>
        <dbReference type="PROSITE" id="PS50206"/>
    </source>
</evidence>
<dbReference type="PROSITE" id="PS50206">
    <property type="entry name" value="RHODANESE_3"/>
    <property type="match status" value="1"/>
</dbReference>
<dbReference type="NCBIfam" id="NF008750">
    <property type="entry name" value="PRK11784.1-2"/>
    <property type="match status" value="1"/>
</dbReference>
<accession>A0ABX3MNZ0</accession>
<dbReference type="Pfam" id="PF26341">
    <property type="entry name" value="AAA_SelU"/>
    <property type="match status" value="1"/>
</dbReference>
<dbReference type="SMART" id="SM00450">
    <property type="entry name" value="RHOD"/>
    <property type="match status" value="1"/>
</dbReference>